<dbReference type="InterPro" id="IPR022385">
    <property type="entry name" value="Rhs_assc_core"/>
</dbReference>
<evidence type="ECO:0000313" key="3">
    <source>
        <dbReference type="Proteomes" id="UP000006258"/>
    </source>
</evidence>
<reference evidence="2" key="1">
    <citation type="submission" date="2010-07" db="EMBL/GenBank/DDBJ databases">
        <authorList>
            <person name="Muzny D."/>
            <person name="Qin X."/>
            <person name="Buhay C."/>
            <person name="Dugan-Rocha S."/>
            <person name="Ding Y."/>
            <person name="Chen G."/>
            <person name="Hawes A."/>
            <person name="Holder M."/>
            <person name="Jhangiani S."/>
            <person name="Johnson A."/>
            <person name="Khan Z."/>
            <person name="Li Z."/>
            <person name="Liu W."/>
            <person name="Liu X."/>
            <person name="Perez L."/>
            <person name="Shen H."/>
            <person name="Wang Q."/>
            <person name="Watt J."/>
            <person name="Xi L."/>
            <person name="Xin Y."/>
            <person name="Zhou J."/>
            <person name="Deng J."/>
            <person name="Jiang H."/>
            <person name="Liu Y."/>
            <person name="Qu J."/>
            <person name="Song X.-Z."/>
            <person name="Zhang L."/>
            <person name="Villasana D."/>
            <person name="Johnson A."/>
            <person name="Liu J."/>
            <person name="Liyanage D."/>
            <person name="Lorensuhewa L."/>
            <person name="Robinson T."/>
            <person name="Song A."/>
            <person name="Song B.-B."/>
            <person name="Dinh H."/>
            <person name="Thornton R."/>
            <person name="Coyle M."/>
            <person name="Francisco L."/>
            <person name="Jackson L."/>
            <person name="Javaid M."/>
            <person name="Korchina V."/>
            <person name="Kovar C."/>
            <person name="Mata R."/>
            <person name="Mathew T."/>
            <person name="Ngo R."/>
            <person name="Nguyen L."/>
            <person name="Nguyen N."/>
            <person name="Okwuonu G."/>
            <person name="Ongeri F."/>
            <person name="Pham C."/>
            <person name="Simmons D."/>
            <person name="Wilczek-Boney K."/>
            <person name="Hale W."/>
            <person name="Jakkamsetti A."/>
            <person name="Pham P."/>
            <person name="Ruth R."/>
            <person name="San Lucas F."/>
            <person name="Warren J."/>
            <person name="Zhang J."/>
            <person name="Zhao Z."/>
            <person name="Zhou C."/>
            <person name="Zhu D."/>
            <person name="Lee S."/>
            <person name="Bess C."/>
            <person name="Blankenburg K."/>
            <person name="Forbes L."/>
            <person name="Fu Q."/>
            <person name="Gubbala S."/>
            <person name="Hirani K."/>
            <person name="Jayaseelan J.C."/>
            <person name="Lara F."/>
            <person name="Munidasa M."/>
            <person name="Palculict T."/>
            <person name="Patil S."/>
            <person name="Pu L.-L."/>
            <person name="Saada N."/>
            <person name="Tang L."/>
            <person name="Weissenberger G."/>
            <person name="Zhu Y."/>
            <person name="Hemphill L."/>
            <person name="Shang Y."/>
            <person name="Youmans B."/>
            <person name="Ayvaz T."/>
            <person name="Ross M."/>
            <person name="Santibanez J."/>
            <person name="Aqrawi P."/>
            <person name="Gross S."/>
            <person name="Joshi V."/>
            <person name="Fowler G."/>
            <person name="Nazareth L."/>
            <person name="Reid J."/>
            <person name="Worley K."/>
            <person name="Petrosino J."/>
            <person name="Highlander S."/>
            <person name="Gibbs R."/>
        </authorList>
    </citation>
    <scope>NUCLEOTIDE SEQUENCE [LARGE SCALE GENOMIC DNA]</scope>
    <source>
        <strain evidence="2">ATCC 33861</strain>
    </source>
</reference>
<dbReference type="PANTHER" id="PTHR32305:SF15">
    <property type="entry name" value="PROTEIN RHSA-RELATED"/>
    <property type="match status" value="1"/>
</dbReference>
<dbReference type="AlphaFoldDB" id="D7VGE1"/>
<dbReference type="InterPro" id="IPR050708">
    <property type="entry name" value="T6SS_VgrG/RHS"/>
</dbReference>
<proteinExistence type="predicted"/>
<dbReference type="InterPro" id="IPR045619">
    <property type="entry name" value="DUF6443"/>
</dbReference>
<dbReference type="Pfam" id="PF20041">
    <property type="entry name" value="DUF6443"/>
    <property type="match status" value="1"/>
</dbReference>
<feature type="domain" description="DUF6443" evidence="1">
    <location>
        <begin position="117"/>
        <end position="249"/>
    </location>
</feature>
<sequence length="1179" mass="132439">MLKIWIIILLELLIIVIKANKMKIFLLFTGCFVLNILCLRNGLAQEHKTLVSYNGQNLIEAKKSITLKSGFHIPSGSNVVLRVNPSGGDIPYFNTFSDQDHNYIMTRDLLIPGITKANVSEARKANEEKREIKYYDGLGRIIQQIQVKGSPNYNDIVQHFSYDSFGRETLKYLLYSANEAGDGKFKTSAGNDILNYYNGAVSWDASVVKTAYPYAEIVFENSPLNRAVKKGNQGADWQPVTNTGNDHSIKTSYGTNSLNEVKQWVANLSGNGANAIMYKSGQLFKTIVRNENVPIDQRAGSVEEFKDFDGNIVLVRIWETEVKSLSTYYVYDYLGNILYVLPPAVNENGIATLDNAFNEEDFKFKEYIYGYKYDKRKRLIEKKIPGKQKEYLIYNKLDQLILTQDGNQRTKGEWSYSRYDAFGRIASTGIYKNTVYTSAESIRNIVDSFTGPLWESRNGHAVYFNNTFPVAENGVSISERLVNYYDDYNFEGASFLPFVNISKSEMINSLQTGSKVYKEDGSDPLFSVIYYDDRGRVLQTASQNHLTGTDYVTNTYNFAGELLVSTHLHKSSPSASVTQIITKNEFDHMGRPTSIKQQINSQNLVTISTNNYNEIGQLVEKQIGADYNGGNSHANIQYTYNERGWLNTSISDFFSLKLKYGDGNTPQWNGNISEQQWGQTALPGEKFVYEYDQLSRLKNGTSPSGMSELLNYDEMGNITKLIRDGASIHYTYSGNKLSMVSGIANGNYAYDNNGNVSADRNGLNYVYTHFNIPKAVNGNGKTISYLYDANGIKLRKISNETGRRDYIGNIEYQNGNIAMIRHAEGVAILKTDGTYIYHYNLTDHLGNVRATLYRNPATNQVEALQRDDYYPFGLRKVLKGGNNKYLYNGKEIQGELGDQYDYGARFYDPVIARWGMMDLLAEKFAGWSPYNYTMDNPINLIDPTGMAPEDWVLGKFGNIYWDKNATSQATTKAGETYLGRDLIFTFNSYIDADLWDGPLGSFPAGNKISSTINVSANTDTDNNLLSINVNSDEPKINKTGGWIPTDNYYPGETNYKVNKSGLNSGQKISYEQHAKVNFLEEVGLSLMGYDKVNVAQKLTIGLNGNNLGVEAATDIFPSASLSVKGTGNSNSYRLMNYKQPSFKNTHKTNIVREGSMGAMPVTRTTSTKPAAAFYQRYKK</sequence>
<dbReference type="PANTHER" id="PTHR32305">
    <property type="match status" value="1"/>
</dbReference>
<comment type="caution">
    <text evidence="2">The sequence shown here is derived from an EMBL/GenBank/DDBJ whole genome shotgun (WGS) entry which is preliminary data.</text>
</comment>
<dbReference type="eggNOG" id="COG3209">
    <property type="taxonomic scope" value="Bacteria"/>
</dbReference>
<name>D7VGE1_SPHSI</name>
<keyword evidence="3" id="KW-1185">Reference proteome</keyword>
<gene>
    <name evidence="2" type="ORF">HMPREF0766_10060</name>
</gene>
<dbReference type="HOGENOM" id="CLU_004466_1_1_10"/>
<dbReference type="EMBL" id="ACHA02000001">
    <property type="protein sequence ID" value="EFK60116.1"/>
    <property type="molecule type" value="Genomic_DNA"/>
</dbReference>
<evidence type="ECO:0000313" key="2">
    <source>
        <dbReference type="EMBL" id="EFK60116.1"/>
    </source>
</evidence>
<dbReference type="NCBIfam" id="TIGR03696">
    <property type="entry name" value="Rhs_assc_core"/>
    <property type="match status" value="1"/>
</dbReference>
<organism evidence="2 3">
    <name type="scientific">Sphingobacterium spiritivorum ATCC 33861</name>
    <dbReference type="NCBI Taxonomy" id="525373"/>
    <lineage>
        <taxon>Bacteria</taxon>
        <taxon>Pseudomonadati</taxon>
        <taxon>Bacteroidota</taxon>
        <taxon>Sphingobacteriia</taxon>
        <taxon>Sphingobacteriales</taxon>
        <taxon>Sphingobacteriaceae</taxon>
        <taxon>Sphingobacterium</taxon>
    </lineage>
</organism>
<protein>
    <submittedName>
        <fullName evidence="2">RHS repeat-associated core domain protein</fullName>
    </submittedName>
</protein>
<dbReference type="Proteomes" id="UP000006258">
    <property type="component" value="Unassembled WGS sequence"/>
</dbReference>
<dbReference type="STRING" id="525373.HMPREF0766_10060"/>
<dbReference type="Gene3D" id="2.180.10.10">
    <property type="entry name" value="RHS repeat-associated core"/>
    <property type="match status" value="1"/>
</dbReference>
<evidence type="ECO:0000259" key="1">
    <source>
        <dbReference type="Pfam" id="PF20041"/>
    </source>
</evidence>
<accession>D7VGE1</accession>